<dbReference type="InterPro" id="IPR000595">
    <property type="entry name" value="cNMP-bd_dom"/>
</dbReference>
<protein>
    <submittedName>
        <fullName evidence="6">Cyclic nucleotide-binding domain-containing protein</fullName>
    </submittedName>
</protein>
<dbReference type="InterPro" id="IPR036188">
    <property type="entry name" value="FAD/NAD-bd_sf"/>
</dbReference>
<dbReference type="PRINTS" id="PR00368">
    <property type="entry name" value="FADPNR"/>
</dbReference>
<dbReference type="AlphaFoldDB" id="A0A5B8C954"/>
<dbReference type="RefSeq" id="WP_139928036.1">
    <property type="nucleotide sequence ID" value="NZ_CP040915.1"/>
</dbReference>
<keyword evidence="2" id="KW-0560">Oxidoreductase</keyword>
<dbReference type="InterPro" id="IPR018490">
    <property type="entry name" value="cNMP-bd_dom_sf"/>
</dbReference>
<dbReference type="OrthoDB" id="109585at2"/>
<evidence type="ECO:0000256" key="4">
    <source>
        <dbReference type="SAM" id="MobiDB-lite"/>
    </source>
</evidence>
<organism evidence="6 7">
    <name type="scientific">Georgenia yuyongxinii</name>
    <dbReference type="NCBI Taxonomy" id="2589797"/>
    <lineage>
        <taxon>Bacteria</taxon>
        <taxon>Bacillati</taxon>
        <taxon>Actinomycetota</taxon>
        <taxon>Actinomycetes</taxon>
        <taxon>Micrococcales</taxon>
        <taxon>Bogoriellaceae</taxon>
        <taxon>Georgenia</taxon>
    </lineage>
</organism>
<dbReference type="Gene3D" id="3.50.50.60">
    <property type="entry name" value="FAD/NAD(P)-binding domain"/>
    <property type="match status" value="2"/>
</dbReference>
<dbReference type="KEGG" id="gyu:FE374_07950"/>
<dbReference type="CDD" id="cd00038">
    <property type="entry name" value="CAP_ED"/>
    <property type="match status" value="1"/>
</dbReference>
<keyword evidence="1" id="KW-0285">Flavoprotein</keyword>
<evidence type="ECO:0000313" key="7">
    <source>
        <dbReference type="Proteomes" id="UP000314616"/>
    </source>
</evidence>
<dbReference type="Proteomes" id="UP000314616">
    <property type="component" value="Chromosome"/>
</dbReference>
<comment type="catalytic activity">
    <reaction evidence="3">
        <text>[thioredoxin]-dithiol + NADP(+) = [thioredoxin]-disulfide + NADPH + H(+)</text>
        <dbReference type="Rhea" id="RHEA:20345"/>
        <dbReference type="Rhea" id="RHEA-COMP:10698"/>
        <dbReference type="Rhea" id="RHEA-COMP:10700"/>
        <dbReference type="ChEBI" id="CHEBI:15378"/>
        <dbReference type="ChEBI" id="CHEBI:29950"/>
        <dbReference type="ChEBI" id="CHEBI:50058"/>
        <dbReference type="ChEBI" id="CHEBI:57783"/>
        <dbReference type="ChEBI" id="CHEBI:58349"/>
        <dbReference type="EC" id="1.8.1.9"/>
    </reaction>
</comment>
<evidence type="ECO:0000256" key="2">
    <source>
        <dbReference type="ARBA" id="ARBA00023002"/>
    </source>
</evidence>
<name>A0A5B8C954_9MICO</name>
<dbReference type="Pfam" id="PF00027">
    <property type="entry name" value="cNMP_binding"/>
    <property type="match status" value="1"/>
</dbReference>
<reference evidence="6 7" key="1">
    <citation type="submission" date="2019-05" db="EMBL/GenBank/DDBJ databases">
        <title>Georgenia *** sp. nov., and Georgenia *** sp. nov., isolated from the intestinal contents of plateau pika (Ochotona curzoniae) in the Qinghai-Tibet plateau of China.</title>
        <authorList>
            <person name="Tian Z."/>
        </authorList>
    </citation>
    <scope>NUCLEOTIDE SEQUENCE [LARGE SCALE GENOMIC DNA]</scope>
    <source>
        <strain evidence="6 7">Z443</strain>
    </source>
</reference>
<feature type="domain" description="Cyclic nucleotide-binding" evidence="5">
    <location>
        <begin position="35"/>
        <end position="141"/>
    </location>
</feature>
<dbReference type="PANTHER" id="PTHR48105">
    <property type="entry name" value="THIOREDOXIN REDUCTASE 1-RELATED-RELATED"/>
    <property type="match status" value="1"/>
</dbReference>
<dbReference type="SUPFAM" id="SSF51206">
    <property type="entry name" value="cAMP-binding domain-like"/>
    <property type="match status" value="1"/>
</dbReference>
<dbReference type="SMART" id="SM00100">
    <property type="entry name" value="cNMP"/>
    <property type="match status" value="1"/>
</dbReference>
<dbReference type="EMBL" id="CP040915">
    <property type="protein sequence ID" value="QDC24566.1"/>
    <property type="molecule type" value="Genomic_DNA"/>
</dbReference>
<dbReference type="Gene3D" id="2.60.120.10">
    <property type="entry name" value="Jelly Rolls"/>
    <property type="match status" value="1"/>
</dbReference>
<sequence length="566" mass="60755">MTDRSIETGSSGTPAPSRATRAPTPLRADQIEVLRNYGQTRVTQAGEVLFRAGDTTNDFFVVLDGEVRVVDDFAGEVRTMGVFGPGTFLGDLYMLTGQGVPLSAVVSEGGELLAIPRERLKKVVTEESKLSNLILDTFMARRLFLMRTGVGLRLIGSRHSRDATRLREFAIRNRLPHVWIEVEEDRSKAEALLERFGATLSEAPVAIWQGEDVLTNPTTPELARIMGVKVDFPREKTYDLIVVGAGPAGFGAAVYGASEGLATLALESVALGGQAGTSSRIENYLGFPVGLSGFELATRALAQADKFGAQTAVPEEAVRLRRVNGHYRIGLAEGAEIVARSVIAATGARYQRLDVPGLAQFEGVSVHYAATESEVQRCEGEEVVVVGGGNSAGQAAVYLAGRARRVYLLIRGGDLSKGMSTYLVDRVRHAENVELLAHTEVELLVGTDRLDQVVVRDNRTGEGRSLDAKALFVFIGAQANTGWLRGTAELDRRGFVLTGRAMADFALEGEAWQGLSREPYRLETSMPGVFAAGDVRSGSIKRCASAVGEGAMAVALVHQYLAETGV</sequence>
<dbReference type="PRINTS" id="PR00469">
    <property type="entry name" value="PNDRDTASEII"/>
</dbReference>
<dbReference type="InterPro" id="IPR014710">
    <property type="entry name" value="RmlC-like_jellyroll"/>
</dbReference>
<evidence type="ECO:0000256" key="3">
    <source>
        <dbReference type="ARBA" id="ARBA00048132"/>
    </source>
</evidence>
<evidence type="ECO:0000313" key="6">
    <source>
        <dbReference type="EMBL" id="QDC24566.1"/>
    </source>
</evidence>
<dbReference type="Pfam" id="PF07992">
    <property type="entry name" value="Pyr_redox_2"/>
    <property type="match status" value="1"/>
</dbReference>
<dbReference type="InterPro" id="IPR050097">
    <property type="entry name" value="Ferredoxin-NADP_redctase_2"/>
</dbReference>
<feature type="compositionally biased region" description="Low complexity" evidence="4">
    <location>
        <begin position="13"/>
        <end position="26"/>
    </location>
</feature>
<dbReference type="GO" id="GO:0004791">
    <property type="term" value="F:thioredoxin-disulfide reductase (NADPH) activity"/>
    <property type="evidence" value="ECO:0007669"/>
    <property type="project" value="UniProtKB-EC"/>
</dbReference>
<gene>
    <name evidence="6" type="ORF">FE374_07950</name>
</gene>
<dbReference type="InterPro" id="IPR023753">
    <property type="entry name" value="FAD/NAD-binding_dom"/>
</dbReference>
<dbReference type="SUPFAM" id="SSF51905">
    <property type="entry name" value="FAD/NAD(P)-binding domain"/>
    <property type="match status" value="1"/>
</dbReference>
<proteinExistence type="predicted"/>
<accession>A0A5B8C954</accession>
<evidence type="ECO:0000259" key="5">
    <source>
        <dbReference type="PROSITE" id="PS50042"/>
    </source>
</evidence>
<evidence type="ECO:0000256" key="1">
    <source>
        <dbReference type="ARBA" id="ARBA00022630"/>
    </source>
</evidence>
<feature type="region of interest" description="Disordered" evidence="4">
    <location>
        <begin position="1"/>
        <end position="26"/>
    </location>
</feature>
<dbReference type="PROSITE" id="PS50042">
    <property type="entry name" value="CNMP_BINDING_3"/>
    <property type="match status" value="1"/>
</dbReference>